<feature type="domain" description="Piwi" evidence="2">
    <location>
        <begin position="611"/>
        <end position="926"/>
    </location>
</feature>
<evidence type="ECO:0000313" key="3">
    <source>
        <dbReference type="EMBL" id="KAK4207583.1"/>
    </source>
</evidence>
<dbReference type="SUPFAM" id="SSF101690">
    <property type="entry name" value="PAZ domain"/>
    <property type="match status" value="1"/>
</dbReference>
<accession>A0AAN6XVV3</accession>
<dbReference type="Pfam" id="PF02171">
    <property type="entry name" value="Piwi"/>
    <property type="match status" value="1"/>
</dbReference>
<evidence type="ECO:0000259" key="2">
    <source>
        <dbReference type="PROSITE" id="PS50822"/>
    </source>
</evidence>
<gene>
    <name evidence="3" type="ORF">QBC37DRAFT_487402</name>
</gene>
<dbReference type="InterPro" id="IPR036397">
    <property type="entry name" value="RNaseH_sf"/>
</dbReference>
<organism evidence="3 4">
    <name type="scientific">Rhypophila decipiens</name>
    <dbReference type="NCBI Taxonomy" id="261697"/>
    <lineage>
        <taxon>Eukaryota</taxon>
        <taxon>Fungi</taxon>
        <taxon>Dikarya</taxon>
        <taxon>Ascomycota</taxon>
        <taxon>Pezizomycotina</taxon>
        <taxon>Sordariomycetes</taxon>
        <taxon>Sordariomycetidae</taxon>
        <taxon>Sordariales</taxon>
        <taxon>Naviculisporaceae</taxon>
        <taxon>Rhypophila</taxon>
    </lineage>
</organism>
<dbReference type="SUPFAM" id="SSF53098">
    <property type="entry name" value="Ribonuclease H-like"/>
    <property type="match status" value="1"/>
</dbReference>
<feature type="compositionally biased region" description="Low complexity" evidence="1">
    <location>
        <begin position="136"/>
        <end position="163"/>
    </location>
</feature>
<dbReference type="SMART" id="SM00950">
    <property type="entry name" value="Piwi"/>
    <property type="match status" value="1"/>
</dbReference>
<proteinExistence type="predicted"/>
<evidence type="ECO:0000313" key="4">
    <source>
        <dbReference type="Proteomes" id="UP001301769"/>
    </source>
</evidence>
<feature type="compositionally biased region" description="Low complexity" evidence="1">
    <location>
        <begin position="15"/>
        <end position="27"/>
    </location>
</feature>
<reference evidence="3" key="2">
    <citation type="submission" date="2023-05" db="EMBL/GenBank/DDBJ databases">
        <authorList>
            <consortium name="Lawrence Berkeley National Laboratory"/>
            <person name="Steindorff A."/>
            <person name="Hensen N."/>
            <person name="Bonometti L."/>
            <person name="Westerberg I."/>
            <person name="Brannstrom I.O."/>
            <person name="Guillou S."/>
            <person name="Cros-Aarteil S."/>
            <person name="Calhoun S."/>
            <person name="Haridas S."/>
            <person name="Kuo A."/>
            <person name="Mondo S."/>
            <person name="Pangilinan J."/>
            <person name="Riley R."/>
            <person name="Labutti K."/>
            <person name="Andreopoulos B."/>
            <person name="Lipzen A."/>
            <person name="Chen C."/>
            <person name="Yanf M."/>
            <person name="Daum C."/>
            <person name="Ng V."/>
            <person name="Clum A."/>
            <person name="Ohm R."/>
            <person name="Martin F."/>
            <person name="Silar P."/>
            <person name="Natvig D."/>
            <person name="Lalanne C."/>
            <person name="Gautier V."/>
            <person name="Ament-Velasquez S.L."/>
            <person name="Kruys A."/>
            <person name="Hutchinson M.I."/>
            <person name="Powell A.J."/>
            <person name="Barry K."/>
            <person name="Miller A.N."/>
            <person name="Grigoriev I.V."/>
            <person name="Debuchy R."/>
            <person name="Gladieux P."/>
            <person name="Thoren M.H."/>
            <person name="Johannesson H."/>
        </authorList>
    </citation>
    <scope>NUCLEOTIDE SEQUENCE</scope>
    <source>
        <strain evidence="3">PSN293</strain>
    </source>
</reference>
<keyword evidence="4" id="KW-1185">Reference proteome</keyword>
<dbReference type="InterPro" id="IPR036085">
    <property type="entry name" value="PAZ_dom_sf"/>
</dbReference>
<dbReference type="InterPro" id="IPR014811">
    <property type="entry name" value="ArgoL1"/>
</dbReference>
<name>A0AAN6XVV3_9PEZI</name>
<dbReference type="InterPro" id="IPR003165">
    <property type="entry name" value="Piwi"/>
</dbReference>
<dbReference type="Proteomes" id="UP001301769">
    <property type="component" value="Unassembled WGS sequence"/>
</dbReference>
<dbReference type="EMBL" id="MU858286">
    <property type="protein sequence ID" value="KAK4207583.1"/>
    <property type="molecule type" value="Genomic_DNA"/>
</dbReference>
<reference evidence="3" key="1">
    <citation type="journal article" date="2023" name="Mol. Phylogenet. Evol.">
        <title>Genome-scale phylogeny and comparative genomics of the fungal order Sordariales.</title>
        <authorList>
            <person name="Hensen N."/>
            <person name="Bonometti L."/>
            <person name="Westerberg I."/>
            <person name="Brannstrom I.O."/>
            <person name="Guillou S."/>
            <person name="Cros-Aarteil S."/>
            <person name="Calhoun S."/>
            <person name="Haridas S."/>
            <person name="Kuo A."/>
            <person name="Mondo S."/>
            <person name="Pangilinan J."/>
            <person name="Riley R."/>
            <person name="LaButti K."/>
            <person name="Andreopoulos B."/>
            <person name="Lipzen A."/>
            <person name="Chen C."/>
            <person name="Yan M."/>
            <person name="Daum C."/>
            <person name="Ng V."/>
            <person name="Clum A."/>
            <person name="Steindorff A."/>
            <person name="Ohm R.A."/>
            <person name="Martin F."/>
            <person name="Silar P."/>
            <person name="Natvig D.O."/>
            <person name="Lalanne C."/>
            <person name="Gautier V."/>
            <person name="Ament-Velasquez S.L."/>
            <person name="Kruys A."/>
            <person name="Hutchinson M.I."/>
            <person name="Powell A.J."/>
            <person name="Barry K."/>
            <person name="Miller A.N."/>
            <person name="Grigoriev I.V."/>
            <person name="Debuchy R."/>
            <person name="Gladieux P."/>
            <person name="Hiltunen Thoren M."/>
            <person name="Johannesson H."/>
        </authorList>
    </citation>
    <scope>NUCLEOTIDE SEQUENCE</scope>
    <source>
        <strain evidence="3">PSN293</strain>
    </source>
</reference>
<dbReference type="Gene3D" id="3.40.50.2300">
    <property type="match status" value="1"/>
</dbReference>
<dbReference type="InterPro" id="IPR012337">
    <property type="entry name" value="RNaseH-like_sf"/>
</dbReference>
<dbReference type="Gene3D" id="3.30.420.10">
    <property type="entry name" value="Ribonuclease H-like superfamily/Ribonuclease H"/>
    <property type="match status" value="1"/>
</dbReference>
<dbReference type="PANTHER" id="PTHR22891">
    <property type="entry name" value="EUKARYOTIC TRANSLATION INITIATION FACTOR 2C"/>
    <property type="match status" value="1"/>
</dbReference>
<feature type="region of interest" description="Disordered" evidence="1">
    <location>
        <begin position="1"/>
        <end position="63"/>
    </location>
</feature>
<dbReference type="Pfam" id="PF08699">
    <property type="entry name" value="ArgoL1"/>
    <property type="match status" value="1"/>
</dbReference>
<evidence type="ECO:0000256" key="1">
    <source>
        <dbReference type="SAM" id="MobiDB-lite"/>
    </source>
</evidence>
<sequence>MAKQNENKKNKGKNRNQGGFFGNQANASRGNSSNTPSGPSATTQGTPALNPPPKPLTSKEIEDKTIEENKKLIKIKKSDLLPPRLGYNYRGTQTTLITNCFQLHLADLPTLYRYHVDVKRQQDKAPVKAMTKELGTTTPESADPETEPTTTTQDTTQDPNATQDRNENQGQKGTAGGDDVDPFAHPKGAKLEHILYHFLNSNNAFREAIPLGNIASDFAATIISTRMLTDSERTSIIEYRGQKSKYRTDRFKFDTGVIAIPGFVSSIRPAAGRFLSNIQGTTGLFYKAGELSQLMIDFCGTKPDAKNLKEFHDFVKGVKVRLTYRDEKDGRGKKVWAIKTISGLAQKNDGKQSVPPQLDSKGKPIKALYPPLEFTVGAPVLGAKCNQIKLFRHEGKKVAEELKGKLLSVYEHIKEKYGDKAKSDDFAINVGTRLRPEYVPMACCDVIAGQTYRATLTSTEVAKMIELARETPKQNTDMISKDAADVLAFDEQTTITIPDKTLLTVAAWKLPSCIVLFGQQQVAKSHRWNMKNIVKYTAAGRLAADKWGILVIQGKAVDQVKVDTTVKLIKEKLRDRGVLKTATYTHICQDVSRAEVDDYDKMKAALEGRRLWFVFVPADFSLDEYKTLKQMADVQLGIHTCCMNMSKNTDNPQYCDNVLLKANLKCGGVKQTVKLPDMRIIDFNTTMAVGLDVTHPAPGAQGEQSIAAMVASIDSQLGQGPATMAQQTYSKDEVVFHEQGIKDLLEPHLGRWKTAYPKEVLPQQILVYRDGVSEGQYRQVVEYEYEHMKKVCKEVYKRSMKSLPRITIVIVGKRHHMRFFKKIDQLDIENPEPGTVVDREVTSQYLWEFYLQPHEPIQSTARPAQYVVVVNDIFSNMRMNLASFASPGYKNGSEVLIDVTHRLSYTMGRATSAIGVCTPAFLADKACDRARFYGPKPKVHFSMKDKMFYI</sequence>
<dbReference type="GO" id="GO:0003676">
    <property type="term" value="F:nucleic acid binding"/>
    <property type="evidence" value="ECO:0007669"/>
    <property type="project" value="InterPro"/>
</dbReference>
<dbReference type="PROSITE" id="PS50822">
    <property type="entry name" value="PIWI"/>
    <property type="match status" value="1"/>
</dbReference>
<dbReference type="Gene3D" id="2.170.260.10">
    <property type="entry name" value="paz domain"/>
    <property type="match status" value="1"/>
</dbReference>
<comment type="caution">
    <text evidence="3">The sequence shown here is derived from an EMBL/GenBank/DDBJ whole genome shotgun (WGS) entry which is preliminary data.</text>
</comment>
<dbReference type="AlphaFoldDB" id="A0AAN6XVV3"/>
<feature type="compositionally biased region" description="Polar residues" evidence="1">
    <location>
        <begin position="28"/>
        <end position="47"/>
    </location>
</feature>
<protein>
    <submittedName>
        <fullName evidence="3">Piwi domain-containing protein</fullName>
    </submittedName>
</protein>
<feature type="region of interest" description="Disordered" evidence="1">
    <location>
        <begin position="120"/>
        <end position="184"/>
    </location>
</feature>